<accession>A0AAN8WXW8</accession>
<keyword evidence="3" id="KW-1185">Reference proteome</keyword>
<feature type="compositionally biased region" description="Polar residues" evidence="1">
    <location>
        <begin position="271"/>
        <end position="282"/>
    </location>
</feature>
<protein>
    <submittedName>
        <fullName evidence="2">Uncharacterized protein</fullName>
    </submittedName>
</protein>
<organism evidence="2 3">
    <name type="scientific">Halocaridina rubra</name>
    <name type="common">Hawaiian red shrimp</name>
    <dbReference type="NCBI Taxonomy" id="373956"/>
    <lineage>
        <taxon>Eukaryota</taxon>
        <taxon>Metazoa</taxon>
        <taxon>Ecdysozoa</taxon>
        <taxon>Arthropoda</taxon>
        <taxon>Crustacea</taxon>
        <taxon>Multicrustacea</taxon>
        <taxon>Malacostraca</taxon>
        <taxon>Eumalacostraca</taxon>
        <taxon>Eucarida</taxon>
        <taxon>Decapoda</taxon>
        <taxon>Pleocyemata</taxon>
        <taxon>Caridea</taxon>
        <taxon>Atyoidea</taxon>
        <taxon>Atyidae</taxon>
        <taxon>Halocaridina</taxon>
    </lineage>
</organism>
<evidence type="ECO:0000313" key="2">
    <source>
        <dbReference type="EMBL" id="KAK7070533.1"/>
    </source>
</evidence>
<reference evidence="2 3" key="1">
    <citation type="submission" date="2023-11" db="EMBL/GenBank/DDBJ databases">
        <title>Halocaridina rubra genome assembly.</title>
        <authorList>
            <person name="Smith C."/>
        </authorList>
    </citation>
    <scope>NUCLEOTIDE SEQUENCE [LARGE SCALE GENOMIC DNA]</scope>
    <source>
        <strain evidence="2">EP-1</strain>
        <tissue evidence="2">Whole</tissue>
    </source>
</reference>
<dbReference type="AlphaFoldDB" id="A0AAN8WXW8"/>
<proteinExistence type="predicted"/>
<feature type="compositionally biased region" description="Polar residues" evidence="1">
    <location>
        <begin position="316"/>
        <end position="328"/>
    </location>
</feature>
<name>A0AAN8WXW8_HALRR</name>
<dbReference type="Proteomes" id="UP001381693">
    <property type="component" value="Unassembled WGS sequence"/>
</dbReference>
<feature type="region of interest" description="Disordered" evidence="1">
    <location>
        <begin position="268"/>
        <end position="328"/>
    </location>
</feature>
<gene>
    <name evidence="2" type="ORF">SK128_008561</name>
</gene>
<comment type="caution">
    <text evidence="2">The sequence shown here is derived from an EMBL/GenBank/DDBJ whole genome shotgun (WGS) entry which is preliminary data.</text>
</comment>
<evidence type="ECO:0000256" key="1">
    <source>
        <dbReference type="SAM" id="MobiDB-lite"/>
    </source>
</evidence>
<sequence length="539" mass="59052">MESQNIHKHQGILLGSTRIDKLMRDVEPEERIAIACTCRDIVTGKDTREKNSSSEDGKQRIISQIETGFMEVQVVLTRDRLQMHCDDSMVSDQMVNDLSAIVAVGGSYGHLVVMGKCQVREQRMAYVIDVFSSQQANETVRAIMKVKSALKGFKSISEHHTGERQVELLQPSLSLTINESTRDPQVDIRESLLTATPLMKCSKDDFTTSSQPKMKPPESDPNVVETIRRIPRVSERTSSLTVTTSILPKAFKNSSQFLNAIDTELPHANPHFSQSGSLENSATLPSPVVGSTVSSRSTLSTVSTKPSLKLSRHSDSNSGSHVSMDSPRNVQLPTPFSFLLPRPYKSSIKSSEFHAVDTTSRQTSPRETLKQITHGVSPFSKEYNATSDSLTTSMFGIVHPESCNIHSLNLLDSNDTQPSTFSCVSTGVVTSSPTKESSSFVPSVTTSEGMNLNGIDILSEYDPVLSKSTTQNTISGSGIEELMISQSNMDNDVRENASGTDNTSINVDSPAKPFKYPVSVYAFPNQKELSDHLTNHNIS</sequence>
<dbReference type="EMBL" id="JAXCGZ010015319">
    <property type="protein sequence ID" value="KAK7070533.1"/>
    <property type="molecule type" value="Genomic_DNA"/>
</dbReference>
<evidence type="ECO:0000313" key="3">
    <source>
        <dbReference type="Proteomes" id="UP001381693"/>
    </source>
</evidence>
<feature type="compositionally biased region" description="Low complexity" evidence="1">
    <location>
        <begin position="283"/>
        <end position="304"/>
    </location>
</feature>